<organism evidence="2 3">
    <name type="scientific">Cryobacterium lactosi</name>
    <dbReference type="NCBI Taxonomy" id="1259202"/>
    <lineage>
        <taxon>Bacteria</taxon>
        <taxon>Bacillati</taxon>
        <taxon>Actinomycetota</taxon>
        <taxon>Actinomycetes</taxon>
        <taxon>Micrococcales</taxon>
        <taxon>Microbacteriaceae</taxon>
        <taxon>Cryobacterium</taxon>
    </lineage>
</organism>
<feature type="compositionally biased region" description="Low complexity" evidence="1">
    <location>
        <begin position="79"/>
        <end position="89"/>
    </location>
</feature>
<comment type="caution">
    <text evidence="2">The sequence shown here is derived from an EMBL/GenBank/DDBJ whole genome shotgun (WGS) entry which is preliminary data.</text>
</comment>
<feature type="compositionally biased region" description="Basic and acidic residues" evidence="1">
    <location>
        <begin position="63"/>
        <end position="77"/>
    </location>
</feature>
<evidence type="ECO:0000313" key="2">
    <source>
        <dbReference type="EMBL" id="TFD91100.1"/>
    </source>
</evidence>
<evidence type="ECO:0000313" key="3">
    <source>
        <dbReference type="Proteomes" id="UP000298468"/>
    </source>
</evidence>
<sequence>MKRIIIGTVAAALVAVPATIGLWGNASFSQEVPVRVPASGQVVEPSSTPSNSSSPIDDNGGDTPRDQRIEPGDDRDVQGGSPASGAPSDGADDNGGDTPRDQRIEPGDDHDGSDSSGSGSSGSGSSSDDAGEDDNGGHGSDD</sequence>
<feature type="compositionally biased region" description="Low complexity" evidence="1">
    <location>
        <begin position="114"/>
        <end position="128"/>
    </location>
</feature>
<dbReference type="Proteomes" id="UP000298468">
    <property type="component" value="Unassembled WGS sequence"/>
</dbReference>
<dbReference type="AlphaFoldDB" id="A0A4R9BVD0"/>
<reference evidence="2 3" key="1">
    <citation type="submission" date="2019-03" db="EMBL/GenBank/DDBJ databases">
        <title>Genomics of glacier-inhabiting Cryobacterium strains.</title>
        <authorList>
            <person name="Liu Q."/>
            <person name="Xin Y.-H."/>
        </authorList>
    </citation>
    <scope>NUCLEOTIDE SEQUENCE [LARGE SCALE GENOMIC DNA]</scope>
    <source>
        <strain evidence="2 3">Sr59</strain>
    </source>
</reference>
<keyword evidence="3" id="KW-1185">Reference proteome</keyword>
<dbReference type="RefSeq" id="WP_134640619.1">
    <property type="nucleotide sequence ID" value="NZ_SOHM01000018.1"/>
</dbReference>
<protein>
    <submittedName>
        <fullName evidence="2">Uncharacterized protein</fullName>
    </submittedName>
</protein>
<dbReference type="EMBL" id="SOHM01000018">
    <property type="protein sequence ID" value="TFD91100.1"/>
    <property type="molecule type" value="Genomic_DNA"/>
</dbReference>
<feature type="region of interest" description="Disordered" evidence="1">
    <location>
        <begin position="38"/>
        <end position="142"/>
    </location>
</feature>
<name>A0A4R9BVD0_9MICO</name>
<feature type="compositionally biased region" description="Low complexity" evidence="1">
    <location>
        <begin position="45"/>
        <end position="55"/>
    </location>
</feature>
<gene>
    <name evidence="2" type="ORF">E3T61_09540</name>
</gene>
<feature type="compositionally biased region" description="Basic and acidic residues" evidence="1">
    <location>
        <begin position="98"/>
        <end position="113"/>
    </location>
</feature>
<evidence type="ECO:0000256" key="1">
    <source>
        <dbReference type="SAM" id="MobiDB-lite"/>
    </source>
</evidence>
<accession>A0A4R9BVD0</accession>
<proteinExistence type="predicted"/>